<keyword evidence="1" id="KW-0812">Transmembrane</keyword>
<keyword evidence="1" id="KW-1133">Transmembrane helix</keyword>
<keyword evidence="3" id="KW-1185">Reference proteome</keyword>
<evidence type="ECO:0000313" key="3">
    <source>
        <dbReference type="Proteomes" id="UP000758155"/>
    </source>
</evidence>
<evidence type="ECO:0000313" key="2">
    <source>
        <dbReference type="EMBL" id="KAF3039919.1"/>
    </source>
</evidence>
<proteinExistence type="predicted"/>
<sequence length="121" mass="13643">MPQKSGPPPRPIITNVEGNEYTRLIGRDAHSTTHWSRDENPWRRKPARAALYVMSRKWHVLFFAVVIASGTPLLLMASEGIFSPGLLILSSGTLLVWAIFAGIDRERRRGERNPWDHAISA</sequence>
<feature type="transmembrane region" description="Helical" evidence="1">
    <location>
        <begin position="58"/>
        <end position="75"/>
    </location>
</feature>
<gene>
    <name evidence="2" type="ORF">E8E12_006973</name>
</gene>
<accession>A0A9P4WQW6</accession>
<dbReference type="Proteomes" id="UP000758155">
    <property type="component" value="Unassembled WGS sequence"/>
</dbReference>
<feature type="transmembrane region" description="Helical" evidence="1">
    <location>
        <begin position="81"/>
        <end position="103"/>
    </location>
</feature>
<evidence type="ECO:0000256" key="1">
    <source>
        <dbReference type="SAM" id="Phobius"/>
    </source>
</evidence>
<comment type="caution">
    <text evidence="2">The sequence shown here is derived from an EMBL/GenBank/DDBJ whole genome shotgun (WGS) entry which is preliminary data.</text>
</comment>
<protein>
    <submittedName>
        <fullName evidence="2">Uncharacterized protein</fullName>
    </submittedName>
</protein>
<dbReference type="OrthoDB" id="10481356at2759"/>
<reference evidence="2" key="1">
    <citation type="submission" date="2019-04" db="EMBL/GenBank/DDBJ databases">
        <title>Sequencing of skin fungus with MAO and IRED activity.</title>
        <authorList>
            <person name="Marsaioli A.J."/>
            <person name="Bonatto J.M.C."/>
            <person name="Reis Junior O."/>
        </authorList>
    </citation>
    <scope>NUCLEOTIDE SEQUENCE</scope>
    <source>
        <strain evidence="2">28M1</strain>
    </source>
</reference>
<dbReference type="AlphaFoldDB" id="A0A9P4WQW6"/>
<dbReference type="EMBL" id="SWKV01000028">
    <property type="protein sequence ID" value="KAF3039919.1"/>
    <property type="molecule type" value="Genomic_DNA"/>
</dbReference>
<keyword evidence="1" id="KW-0472">Membrane</keyword>
<name>A0A9P4WQW6_9PLEO</name>
<organism evidence="2 3">
    <name type="scientific">Didymella heteroderae</name>
    <dbReference type="NCBI Taxonomy" id="1769908"/>
    <lineage>
        <taxon>Eukaryota</taxon>
        <taxon>Fungi</taxon>
        <taxon>Dikarya</taxon>
        <taxon>Ascomycota</taxon>
        <taxon>Pezizomycotina</taxon>
        <taxon>Dothideomycetes</taxon>
        <taxon>Pleosporomycetidae</taxon>
        <taxon>Pleosporales</taxon>
        <taxon>Pleosporineae</taxon>
        <taxon>Didymellaceae</taxon>
        <taxon>Didymella</taxon>
    </lineage>
</organism>